<evidence type="ECO:0000256" key="1">
    <source>
        <dbReference type="ARBA" id="ARBA00001947"/>
    </source>
</evidence>
<dbReference type="EMBL" id="DSVL01000388">
    <property type="protein sequence ID" value="HFH30337.1"/>
    <property type="molecule type" value="Genomic_DNA"/>
</dbReference>
<dbReference type="SUPFAM" id="SSF51338">
    <property type="entry name" value="Composite domain of metallo-dependent hydrolases"/>
    <property type="match status" value="1"/>
</dbReference>
<evidence type="ECO:0000313" key="8">
    <source>
        <dbReference type="EMBL" id="HFH30337.1"/>
    </source>
</evidence>
<feature type="domain" description="Amidohydrolase-related" evidence="7">
    <location>
        <begin position="56"/>
        <end position="436"/>
    </location>
</feature>
<reference evidence="8" key="1">
    <citation type="journal article" date="2020" name="mSystems">
        <title>Genome- and Community-Level Interaction Insights into Carbon Utilization and Element Cycling Functions of Hydrothermarchaeota in Hydrothermal Sediment.</title>
        <authorList>
            <person name="Zhou Z."/>
            <person name="Liu Y."/>
            <person name="Xu W."/>
            <person name="Pan J."/>
            <person name="Luo Z.H."/>
            <person name="Li M."/>
        </authorList>
    </citation>
    <scope>NUCLEOTIDE SEQUENCE [LARGE SCALE GENOMIC DNA]</scope>
    <source>
        <strain evidence="8">SpSt-503</strain>
    </source>
</reference>
<comment type="caution">
    <text evidence="8">The sequence shown here is derived from an EMBL/GenBank/DDBJ whole genome shotgun (WGS) entry which is preliminary data.</text>
</comment>
<evidence type="ECO:0000256" key="4">
    <source>
        <dbReference type="ARBA" id="ARBA00022723"/>
    </source>
</evidence>
<name>A0A7C3E6J0_9SPIR</name>
<keyword evidence="6" id="KW-0665">Pyrimidine biosynthesis</keyword>
<dbReference type="NCBIfam" id="TIGR00857">
    <property type="entry name" value="pyrC_multi"/>
    <property type="match status" value="1"/>
</dbReference>
<gene>
    <name evidence="8" type="ORF">ENS59_12660</name>
</gene>
<dbReference type="PANTHER" id="PTHR43668:SF2">
    <property type="entry name" value="ALLANTOINASE"/>
    <property type="match status" value="1"/>
</dbReference>
<dbReference type="PROSITE" id="PS00482">
    <property type="entry name" value="DIHYDROOROTASE_1"/>
    <property type="match status" value="1"/>
</dbReference>
<comment type="function">
    <text evidence="2">Catalyzes the reversible cyclization of carbamoyl aspartate to dihydroorotate.</text>
</comment>
<dbReference type="InterPro" id="IPR006680">
    <property type="entry name" value="Amidohydro-rel"/>
</dbReference>
<evidence type="ECO:0000256" key="3">
    <source>
        <dbReference type="ARBA" id="ARBA00010286"/>
    </source>
</evidence>
<comment type="cofactor">
    <cofactor evidence="1">
        <name>Zn(2+)</name>
        <dbReference type="ChEBI" id="CHEBI:29105"/>
    </cofactor>
</comment>
<dbReference type="SUPFAM" id="SSF51556">
    <property type="entry name" value="Metallo-dependent hydrolases"/>
    <property type="match status" value="1"/>
</dbReference>
<evidence type="ECO:0000256" key="6">
    <source>
        <dbReference type="ARBA" id="ARBA00022975"/>
    </source>
</evidence>
<comment type="similarity">
    <text evidence="3">Belongs to the metallo-dependent hydrolases superfamily. DHOase family. Class I DHOase subfamily.</text>
</comment>
<dbReference type="GO" id="GO:0005737">
    <property type="term" value="C:cytoplasm"/>
    <property type="evidence" value="ECO:0007669"/>
    <property type="project" value="TreeGrafter"/>
</dbReference>
<keyword evidence="5" id="KW-0378">Hydrolase</keyword>
<dbReference type="InterPro" id="IPR011059">
    <property type="entry name" value="Metal-dep_hydrolase_composite"/>
</dbReference>
<evidence type="ECO:0000256" key="2">
    <source>
        <dbReference type="ARBA" id="ARBA00002368"/>
    </source>
</evidence>
<dbReference type="GO" id="GO:0046872">
    <property type="term" value="F:metal ion binding"/>
    <property type="evidence" value="ECO:0007669"/>
    <property type="project" value="UniProtKB-KW"/>
</dbReference>
<dbReference type="GO" id="GO:0006145">
    <property type="term" value="P:purine nucleobase catabolic process"/>
    <property type="evidence" value="ECO:0007669"/>
    <property type="project" value="TreeGrafter"/>
</dbReference>
<dbReference type="InterPro" id="IPR032466">
    <property type="entry name" value="Metal_Hydrolase"/>
</dbReference>
<evidence type="ECO:0000256" key="5">
    <source>
        <dbReference type="ARBA" id="ARBA00022801"/>
    </source>
</evidence>
<dbReference type="AlphaFoldDB" id="A0A7C3E6J0"/>
<protein>
    <submittedName>
        <fullName evidence="8">Dihydroorotase</fullName>
    </submittedName>
</protein>
<sequence length="453" mass="49191">MRLVFKRVRLVDHSMDRRGTLVVEGGQIREIYFDEQVDENSRGPALCIDCSGTNWVLMPAFMDLHAHFRDPGFPEKETLESASLAAAAGGFGTVVCMANTRPVIDNLDLAQHLHRRSARLGLIDLYPVLSLTRGMEGKDASHLEALNPETVQDTVLLLSEDGKDVADENTLRRAFRAARRLHVPVSYHCDWGGSEAEAAKAAGEARSVWSRIEENRATERVLALARGAGIHIHIAHVSTKEALGLVREAKSTNEADQHRAPHTGGFHVTCEVTPHHLALTEETAEHLGAESCGRVNPPLRTAKDISALIEGIQDGTVDAIATDHAPHTESDKAKGAPGFIGLETAFAVSYTTLVAGNHCSLQKLSALMSYKPSHILGLKDRGFLAPWARSDLVLIDPDAAWTAGKEDFHSRSRNSPFIGQNLKGKILLTLHGGNIVWSRLPALPVQNNHGAGV</sequence>
<evidence type="ECO:0000259" key="7">
    <source>
        <dbReference type="Pfam" id="PF01979"/>
    </source>
</evidence>
<dbReference type="PANTHER" id="PTHR43668">
    <property type="entry name" value="ALLANTOINASE"/>
    <property type="match status" value="1"/>
</dbReference>
<dbReference type="GO" id="GO:0004151">
    <property type="term" value="F:dihydroorotase activity"/>
    <property type="evidence" value="ECO:0007669"/>
    <property type="project" value="InterPro"/>
</dbReference>
<keyword evidence="4" id="KW-0479">Metal-binding</keyword>
<dbReference type="CDD" id="cd01317">
    <property type="entry name" value="DHOase_IIa"/>
    <property type="match status" value="1"/>
</dbReference>
<dbReference type="GO" id="GO:0006221">
    <property type="term" value="P:pyrimidine nucleotide biosynthetic process"/>
    <property type="evidence" value="ECO:0007669"/>
    <property type="project" value="UniProtKB-KW"/>
</dbReference>
<dbReference type="GO" id="GO:0004038">
    <property type="term" value="F:allantoinase activity"/>
    <property type="evidence" value="ECO:0007669"/>
    <property type="project" value="TreeGrafter"/>
</dbReference>
<dbReference type="Gene3D" id="3.20.20.140">
    <property type="entry name" value="Metal-dependent hydrolases"/>
    <property type="match status" value="1"/>
</dbReference>
<organism evidence="8">
    <name type="scientific">Gracilinema caldarium</name>
    <dbReference type="NCBI Taxonomy" id="215591"/>
    <lineage>
        <taxon>Bacteria</taxon>
        <taxon>Pseudomonadati</taxon>
        <taxon>Spirochaetota</taxon>
        <taxon>Spirochaetia</taxon>
        <taxon>Spirochaetales</taxon>
        <taxon>Breznakiellaceae</taxon>
        <taxon>Gracilinema</taxon>
    </lineage>
</organism>
<dbReference type="InterPro" id="IPR004722">
    <property type="entry name" value="DHOase"/>
</dbReference>
<accession>A0A7C3E6J0</accession>
<dbReference type="Pfam" id="PF01979">
    <property type="entry name" value="Amidohydro_1"/>
    <property type="match status" value="1"/>
</dbReference>
<dbReference type="PROSITE" id="PS00483">
    <property type="entry name" value="DIHYDROOROTASE_2"/>
    <property type="match status" value="1"/>
</dbReference>
<dbReference type="InterPro" id="IPR002195">
    <property type="entry name" value="Dihydroorotase_CS"/>
</dbReference>
<proteinExistence type="inferred from homology"/>
<dbReference type="InterPro" id="IPR050138">
    <property type="entry name" value="DHOase/Allantoinase_Hydrolase"/>
</dbReference>